<feature type="transmembrane region" description="Helical" evidence="1">
    <location>
        <begin position="577"/>
        <end position="600"/>
    </location>
</feature>
<dbReference type="PROSITE" id="PS51257">
    <property type="entry name" value="PROKAR_LIPOPROTEIN"/>
    <property type="match status" value="1"/>
</dbReference>
<evidence type="ECO:0000256" key="1">
    <source>
        <dbReference type="SAM" id="Phobius"/>
    </source>
</evidence>
<dbReference type="AlphaFoldDB" id="A0A0L0DG09"/>
<reference evidence="2 3" key="1">
    <citation type="submission" date="2010-05" db="EMBL/GenBank/DDBJ databases">
        <title>The Genome Sequence of Thecamonas trahens ATCC 50062.</title>
        <authorList>
            <consortium name="The Broad Institute Genome Sequencing Platform"/>
            <person name="Russ C."/>
            <person name="Cuomo C."/>
            <person name="Shea T."/>
            <person name="Young S.K."/>
            <person name="Zeng Q."/>
            <person name="Koehrsen M."/>
            <person name="Haas B."/>
            <person name="Borodovsky M."/>
            <person name="Guigo R."/>
            <person name="Alvarado L."/>
            <person name="Berlin A."/>
            <person name="Bochicchio J."/>
            <person name="Borenstein D."/>
            <person name="Chapman S."/>
            <person name="Chen Z."/>
            <person name="Freedman E."/>
            <person name="Gellesch M."/>
            <person name="Goldberg J."/>
            <person name="Griggs A."/>
            <person name="Gujja S."/>
            <person name="Heilman E."/>
            <person name="Heiman D."/>
            <person name="Hepburn T."/>
            <person name="Howarth C."/>
            <person name="Jen D."/>
            <person name="Larson L."/>
            <person name="Mehta T."/>
            <person name="Park D."/>
            <person name="Pearson M."/>
            <person name="Roberts A."/>
            <person name="Saif S."/>
            <person name="Shenoy N."/>
            <person name="Sisk P."/>
            <person name="Stolte C."/>
            <person name="Sykes S."/>
            <person name="Thomson T."/>
            <person name="Walk T."/>
            <person name="White J."/>
            <person name="Yandava C."/>
            <person name="Burger G."/>
            <person name="Gray M.W."/>
            <person name="Holland P.W.H."/>
            <person name="King N."/>
            <person name="Lang F.B.F."/>
            <person name="Roger A.J."/>
            <person name="Ruiz-Trillo I."/>
            <person name="Lander E."/>
            <person name="Nusbaum C."/>
        </authorList>
    </citation>
    <scope>NUCLEOTIDE SEQUENCE [LARGE SCALE GENOMIC DNA]</scope>
    <source>
        <strain evidence="2 3">ATCC 50062</strain>
    </source>
</reference>
<dbReference type="SUPFAM" id="SSF48239">
    <property type="entry name" value="Terpenoid cyclases/Protein prenyltransferases"/>
    <property type="match status" value="1"/>
</dbReference>
<feature type="transmembrane region" description="Helical" evidence="1">
    <location>
        <begin position="471"/>
        <end position="495"/>
    </location>
</feature>
<dbReference type="GeneID" id="25565594"/>
<gene>
    <name evidence="2" type="ORF">AMSG_06437</name>
</gene>
<dbReference type="Gene3D" id="1.50.10.20">
    <property type="match status" value="1"/>
</dbReference>
<organism evidence="2 3">
    <name type="scientific">Thecamonas trahens ATCC 50062</name>
    <dbReference type="NCBI Taxonomy" id="461836"/>
    <lineage>
        <taxon>Eukaryota</taxon>
        <taxon>Apusozoa</taxon>
        <taxon>Apusomonadida</taxon>
        <taxon>Apusomonadidae</taxon>
        <taxon>Thecamonas</taxon>
    </lineage>
</organism>
<keyword evidence="1" id="KW-0472">Membrane</keyword>
<dbReference type="RefSeq" id="XP_013757105.1">
    <property type="nucleotide sequence ID" value="XM_013901651.1"/>
</dbReference>
<feature type="transmembrane region" description="Helical" evidence="1">
    <location>
        <begin position="448"/>
        <end position="465"/>
    </location>
</feature>
<evidence type="ECO:0000313" key="2">
    <source>
        <dbReference type="EMBL" id="KNC50278.1"/>
    </source>
</evidence>
<name>A0A0L0DG09_THETB</name>
<accession>A0A0L0DG09</accession>
<protein>
    <submittedName>
        <fullName evidence="2">Uncharacterized protein</fullName>
    </submittedName>
</protein>
<sequence length="655" mass="67516">MERFSVTPSLPRARTAAAVGALALAMLGCLAVMLAPGPAFDTAAYMAPVTRYAIPADEAVVAHEAGLLRYAVPSEVYTVDPEHTLTGAVITASASHVPGMDGGALAVFAAAEASKSPYVAERTRLVYTARCALDAADGKDCKVGELGFQSLATSAAAVASLDAGAREQALTWLTGESMWEDGAGFRPAPNRQATLRSVYAGLHLVALLDGFSKLSTERADALEVIVGFVLAQRDASVGGFCARASPKGVIALGNPDAVASIEATYLAMRILAAVAETAPDQVPSISSALLGDDGNGLALLQSFVVEAQRADGGFGKHPLTTLAEYIAEVSDLANTLRALVLVQLDIPAWAGNDMPPLAGAVLPRAHAFASACFSTQIGVCTDDLCEAFDFDSALLLTLLQPHAGWILEPLASSPQAFFTAAVGLVVAYIGMLFALYAPQLTGLPWHELAVHVGGVAAAGGVAYGACELAGWPIVGAAGAAVFLVLHCGASAKFLFSGRDETLATLVVINGLTHMALVLAMYAAFPLLIPQVYGLYFPALVYMMLAPLVTALVRVAVYPSAGGPVHADDPTSPTANTVAAFRGALMGAGPGLALQFVVVCVRPDLPALARLARIGGHLPNIMLLLPVLQMLGGAFFAVVAGRGLDMLVQHAKPKSE</sequence>
<keyword evidence="1" id="KW-0812">Transmembrane</keyword>
<keyword evidence="3" id="KW-1185">Reference proteome</keyword>
<dbReference type="EMBL" id="GL349460">
    <property type="protein sequence ID" value="KNC50278.1"/>
    <property type="molecule type" value="Genomic_DNA"/>
</dbReference>
<feature type="transmembrane region" description="Helical" evidence="1">
    <location>
        <begin position="416"/>
        <end position="436"/>
    </location>
</feature>
<feature type="transmembrane region" description="Helical" evidence="1">
    <location>
        <begin position="502"/>
        <end position="528"/>
    </location>
</feature>
<proteinExistence type="predicted"/>
<evidence type="ECO:0000313" key="3">
    <source>
        <dbReference type="Proteomes" id="UP000054408"/>
    </source>
</evidence>
<dbReference type="InterPro" id="IPR008930">
    <property type="entry name" value="Terpenoid_cyclase/PrenylTrfase"/>
</dbReference>
<feature type="transmembrane region" description="Helical" evidence="1">
    <location>
        <begin position="620"/>
        <end position="643"/>
    </location>
</feature>
<keyword evidence="1" id="KW-1133">Transmembrane helix</keyword>
<feature type="transmembrane region" description="Helical" evidence="1">
    <location>
        <begin position="534"/>
        <end position="556"/>
    </location>
</feature>
<dbReference type="Proteomes" id="UP000054408">
    <property type="component" value="Unassembled WGS sequence"/>
</dbReference>